<evidence type="ECO:0008006" key="3">
    <source>
        <dbReference type="Google" id="ProtNLM"/>
    </source>
</evidence>
<dbReference type="Proteomes" id="UP001558613">
    <property type="component" value="Unassembled WGS sequence"/>
</dbReference>
<proteinExistence type="predicted"/>
<dbReference type="EMBL" id="JAYMGO010000001">
    <property type="protein sequence ID" value="KAL1281783.1"/>
    <property type="molecule type" value="Genomic_DNA"/>
</dbReference>
<evidence type="ECO:0000313" key="1">
    <source>
        <dbReference type="EMBL" id="KAL1281783.1"/>
    </source>
</evidence>
<dbReference type="PANTHER" id="PTHR47331:SF3">
    <property type="match status" value="1"/>
</dbReference>
<protein>
    <recommendedName>
        <fullName evidence="3">Peptidase aspartic putative domain-containing protein</fullName>
    </recommendedName>
</protein>
<name>A0ABR3NYJ2_9TELE</name>
<organism evidence="1 2">
    <name type="scientific">Cirrhinus molitorella</name>
    <name type="common">mud carp</name>
    <dbReference type="NCBI Taxonomy" id="172907"/>
    <lineage>
        <taxon>Eukaryota</taxon>
        <taxon>Metazoa</taxon>
        <taxon>Chordata</taxon>
        <taxon>Craniata</taxon>
        <taxon>Vertebrata</taxon>
        <taxon>Euteleostomi</taxon>
        <taxon>Actinopterygii</taxon>
        <taxon>Neopterygii</taxon>
        <taxon>Teleostei</taxon>
        <taxon>Ostariophysi</taxon>
        <taxon>Cypriniformes</taxon>
        <taxon>Cyprinidae</taxon>
        <taxon>Labeoninae</taxon>
        <taxon>Labeonini</taxon>
        <taxon>Cirrhinus</taxon>
    </lineage>
</organism>
<comment type="caution">
    <text evidence="1">The sequence shown here is derived from an EMBL/GenBank/DDBJ whole genome shotgun (WGS) entry which is preliminary data.</text>
</comment>
<reference evidence="1 2" key="1">
    <citation type="submission" date="2023-09" db="EMBL/GenBank/DDBJ databases">
        <authorList>
            <person name="Wang M."/>
        </authorList>
    </citation>
    <scope>NUCLEOTIDE SEQUENCE [LARGE SCALE GENOMIC DNA]</scope>
    <source>
        <strain evidence="1">GT-2023</strain>
        <tissue evidence="1">Liver</tissue>
    </source>
</reference>
<sequence>MDQDKSGEQKLMNSFVISNLEVCGLEDTTFIELPKVFTHGSIPVHAGNIPKQSDIQRWPYLQEVSIPEIEADVGLLIGVNCSRAMEPWRIINGQDGGPYAVKTAIGWVVNGPIGKLPVMAMFIRRHFLRLCLAFWGVSGTEPPETVGGTDSEKRLLAYQSVNIQHISASSTRSLTLKLTPVIVPVYTLRFRDVTELQTHARKLNIAAVWEVAQEETGSLVERPEKWHGMAVSYSRKSRSALELFLKRDFSFTPSLPASAVFL</sequence>
<dbReference type="PANTHER" id="PTHR47331">
    <property type="entry name" value="PHD-TYPE DOMAIN-CONTAINING PROTEIN"/>
    <property type="match status" value="1"/>
</dbReference>
<evidence type="ECO:0000313" key="2">
    <source>
        <dbReference type="Proteomes" id="UP001558613"/>
    </source>
</evidence>
<accession>A0ABR3NYJ2</accession>
<keyword evidence="2" id="KW-1185">Reference proteome</keyword>
<gene>
    <name evidence="1" type="ORF">QQF64_000586</name>
</gene>